<protein>
    <submittedName>
        <fullName evidence="2">Uncharacterized protein</fullName>
    </submittedName>
</protein>
<dbReference type="AlphaFoldDB" id="A0A427YKB9"/>
<dbReference type="STRING" id="1890683.A0A427YKB9"/>
<evidence type="ECO:0000313" key="3">
    <source>
        <dbReference type="Proteomes" id="UP000279259"/>
    </source>
</evidence>
<proteinExistence type="predicted"/>
<feature type="compositionally biased region" description="Basic and acidic residues" evidence="1">
    <location>
        <begin position="100"/>
        <end position="115"/>
    </location>
</feature>
<comment type="caution">
    <text evidence="2">The sequence shown here is derived from an EMBL/GenBank/DDBJ whole genome shotgun (WGS) entry which is preliminary data.</text>
</comment>
<organism evidence="2 3">
    <name type="scientific">Saitozyma podzolica</name>
    <dbReference type="NCBI Taxonomy" id="1890683"/>
    <lineage>
        <taxon>Eukaryota</taxon>
        <taxon>Fungi</taxon>
        <taxon>Dikarya</taxon>
        <taxon>Basidiomycota</taxon>
        <taxon>Agaricomycotina</taxon>
        <taxon>Tremellomycetes</taxon>
        <taxon>Tremellales</taxon>
        <taxon>Trimorphomycetaceae</taxon>
        <taxon>Saitozyma</taxon>
    </lineage>
</organism>
<feature type="compositionally biased region" description="Basic and acidic residues" evidence="1">
    <location>
        <begin position="50"/>
        <end position="70"/>
    </location>
</feature>
<feature type="region of interest" description="Disordered" evidence="1">
    <location>
        <begin position="1"/>
        <end position="121"/>
    </location>
</feature>
<gene>
    <name evidence="2" type="ORF">EHS25_009808</name>
</gene>
<evidence type="ECO:0000313" key="2">
    <source>
        <dbReference type="EMBL" id="RSH91509.1"/>
    </source>
</evidence>
<feature type="compositionally biased region" description="Basic and acidic residues" evidence="1">
    <location>
        <begin position="23"/>
        <end position="43"/>
    </location>
</feature>
<dbReference type="EMBL" id="RSCD01000008">
    <property type="protein sequence ID" value="RSH91509.1"/>
    <property type="molecule type" value="Genomic_DNA"/>
</dbReference>
<evidence type="ECO:0000256" key="1">
    <source>
        <dbReference type="SAM" id="MobiDB-lite"/>
    </source>
</evidence>
<name>A0A427YKB9_9TREE</name>
<dbReference type="Proteomes" id="UP000279259">
    <property type="component" value="Unassembled WGS sequence"/>
</dbReference>
<feature type="compositionally biased region" description="Basic and acidic residues" evidence="1">
    <location>
        <begin position="79"/>
        <end position="92"/>
    </location>
</feature>
<dbReference type="PANTHER" id="PTHR39475:SF1">
    <property type="entry name" value="CONIDIATION-SPECIFIC PROTEIN 6"/>
    <property type="match status" value="1"/>
</dbReference>
<dbReference type="PANTHER" id="PTHR39475">
    <property type="entry name" value="CONIDIATION-SPECIFIC PROTEIN 6"/>
    <property type="match status" value="1"/>
</dbReference>
<sequence length="121" mass="13365">MSEANSGAIDPSTGHAGNAHTGKPFEHAPEHAHDRLDVKDERSIANVIADAERVEAKEKAAEHRKAELQHDPTLAARSHGNEPSRGAKKDLELVQDEEEELRKKEEAKKQSAEAHAHKKHH</sequence>
<accession>A0A427YKB9</accession>
<reference evidence="2 3" key="1">
    <citation type="submission" date="2018-11" db="EMBL/GenBank/DDBJ databases">
        <title>Genome sequence of Saitozyma podzolica DSM 27192.</title>
        <authorList>
            <person name="Aliyu H."/>
            <person name="Gorte O."/>
            <person name="Ochsenreither K."/>
        </authorList>
    </citation>
    <scope>NUCLEOTIDE SEQUENCE [LARGE SCALE GENOMIC DNA]</scope>
    <source>
        <strain evidence="2 3">DSM 27192</strain>
    </source>
</reference>
<dbReference type="OrthoDB" id="3358750at2759"/>
<keyword evidence="3" id="KW-1185">Reference proteome</keyword>